<evidence type="ECO:0000313" key="2">
    <source>
        <dbReference type="EMBL" id="MET4561301.1"/>
    </source>
</evidence>
<proteinExistence type="predicted"/>
<keyword evidence="1" id="KW-0812">Transmembrane</keyword>
<gene>
    <name evidence="2" type="ORF">ABIA69_002460</name>
</gene>
<sequence length="122" mass="13734">MFWADGFHFESIFISVIFIIVFGTFAFVMINGITQWAKNNAAPVLTVPAKIVTKRTNTRGGSGNSAAHTTYYVTFEVQDGDRIELQLNGRKYGQLADGDFGLLTFQGTRFQIFERHKKESSE</sequence>
<keyword evidence="1" id="KW-1133">Transmembrane helix</keyword>
<evidence type="ECO:0000256" key="1">
    <source>
        <dbReference type="SAM" id="Phobius"/>
    </source>
</evidence>
<dbReference type="EMBL" id="JBEPSB010000010">
    <property type="protein sequence ID" value="MET4561301.1"/>
    <property type="molecule type" value="Genomic_DNA"/>
</dbReference>
<reference evidence="2 3" key="1">
    <citation type="submission" date="2024-06" db="EMBL/GenBank/DDBJ databases">
        <title>Sorghum-associated microbial communities from plants grown in Nebraska, USA.</title>
        <authorList>
            <person name="Schachtman D."/>
        </authorList>
    </citation>
    <scope>NUCLEOTIDE SEQUENCE [LARGE SCALE GENOMIC DNA]</scope>
    <source>
        <strain evidence="2 3">736</strain>
    </source>
</reference>
<dbReference type="Gene3D" id="2.40.50.660">
    <property type="match status" value="1"/>
</dbReference>
<dbReference type="RefSeq" id="WP_354471956.1">
    <property type="nucleotide sequence ID" value="NZ_JBEPSB010000010.1"/>
</dbReference>
<keyword evidence="1" id="KW-0472">Membrane</keyword>
<feature type="transmembrane region" description="Helical" evidence="1">
    <location>
        <begin position="12"/>
        <end position="30"/>
    </location>
</feature>
<organism evidence="2 3">
    <name type="scientific">Lysinibacillus parviboronicapiens</name>
    <dbReference type="NCBI Taxonomy" id="436516"/>
    <lineage>
        <taxon>Bacteria</taxon>
        <taxon>Bacillati</taxon>
        <taxon>Bacillota</taxon>
        <taxon>Bacilli</taxon>
        <taxon>Bacillales</taxon>
        <taxon>Bacillaceae</taxon>
        <taxon>Lysinibacillus</taxon>
    </lineage>
</organism>
<protein>
    <recommendedName>
        <fullName evidence="4">DUF2500 domain-containing protein</fullName>
    </recommendedName>
</protein>
<evidence type="ECO:0008006" key="4">
    <source>
        <dbReference type="Google" id="ProtNLM"/>
    </source>
</evidence>
<accession>A0ABV2PK28</accession>
<dbReference type="Proteomes" id="UP001549363">
    <property type="component" value="Unassembled WGS sequence"/>
</dbReference>
<comment type="caution">
    <text evidence="2">The sequence shown here is derived from an EMBL/GenBank/DDBJ whole genome shotgun (WGS) entry which is preliminary data.</text>
</comment>
<dbReference type="InterPro" id="IPR019635">
    <property type="entry name" value="DUF2500"/>
</dbReference>
<evidence type="ECO:0000313" key="3">
    <source>
        <dbReference type="Proteomes" id="UP001549363"/>
    </source>
</evidence>
<dbReference type="Pfam" id="PF10694">
    <property type="entry name" value="DUF2500"/>
    <property type="match status" value="1"/>
</dbReference>
<keyword evidence="3" id="KW-1185">Reference proteome</keyword>
<name>A0ABV2PK28_9BACI</name>